<name>A0A066Z8W7_9ACTN</name>
<organism evidence="2 3">
    <name type="scientific">Kitasatospora cheerisanensis KCTC 2395</name>
    <dbReference type="NCBI Taxonomy" id="1348663"/>
    <lineage>
        <taxon>Bacteria</taxon>
        <taxon>Bacillati</taxon>
        <taxon>Actinomycetota</taxon>
        <taxon>Actinomycetes</taxon>
        <taxon>Kitasatosporales</taxon>
        <taxon>Streptomycetaceae</taxon>
        <taxon>Kitasatospora</taxon>
    </lineage>
</organism>
<dbReference type="CDD" id="cd00093">
    <property type="entry name" value="HTH_XRE"/>
    <property type="match status" value="1"/>
</dbReference>
<dbReference type="SUPFAM" id="SSF47413">
    <property type="entry name" value="lambda repressor-like DNA-binding domains"/>
    <property type="match status" value="1"/>
</dbReference>
<accession>A0A066Z8W7</accession>
<dbReference type="InterPro" id="IPR001387">
    <property type="entry name" value="Cro/C1-type_HTH"/>
</dbReference>
<dbReference type="HOGENOM" id="CLU_3328889_0_0_11"/>
<evidence type="ECO:0000313" key="3">
    <source>
        <dbReference type="Proteomes" id="UP000027178"/>
    </source>
</evidence>
<dbReference type="AlphaFoldDB" id="A0A066Z8W7"/>
<sequence length="38" mass="4095">MSPAHLSRVERGQRGAQPEVIKRIADALNVPVADISDP</sequence>
<reference evidence="2 3" key="1">
    <citation type="submission" date="2014-05" db="EMBL/GenBank/DDBJ databases">
        <title>Draft Genome Sequence of Kitasatospora cheerisanensis KCTC 2395.</title>
        <authorList>
            <person name="Nam D.H."/>
        </authorList>
    </citation>
    <scope>NUCLEOTIDE SEQUENCE [LARGE SCALE GENOMIC DNA]</scope>
    <source>
        <strain evidence="2 3">KCTC 2395</strain>
    </source>
</reference>
<dbReference type="Gene3D" id="1.10.260.40">
    <property type="entry name" value="lambda repressor-like DNA-binding domains"/>
    <property type="match status" value="1"/>
</dbReference>
<dbReference type="InterPro" id="IPR010982">
    <property type="entry name" value="Lambda_DNA-bd_dom_sf"/>
</dbReference>
<proteinExistence type="predicted"/>
<dbReference type="Proteomes" id="UP000027178">
    <property type="component" value="Unassembled WGS sequence"/>
</dbReference>
<feature type="domain" description="HTH cro/C1-type" evidence="1">
    <location>
        <begin position="1"/>
        <end position="35"/>
    </location>
</feature>
<dbReference type="PROSITE" id="PS50943">
    <property type="entry name" value="HTH_CROC1"/>
    <property type="match status" value="1"/>
</dbReference>
<dbReference type="GO" id="GO:0003677">
    <property type="term" value="F:DNA binding"/>
    <property type="evidence" value="ECO:0007669"/>
    <property type="project" value="InterPro"/>
</dbReference>
<keyword evidence="3" id="KW-1185">Reference proteome</keyword>
<comment type="caution">
    <text evidence="2">The sequence shown here is derived from an EMBL/GenBank/DDBJ whole genome shotgun (WGS) entry which is preliminary data.</text>
</comment>
<dbReference type="Pfam" id="PF01381">
    <property type="entry name" value="HTH_3"/>
    <property type="match status" value="1"/>
</dbReference>
<evidence type="ECO:0000259" key="1">
    <source>
        <dbReference type="PROSITE" id="PS50943"/>
    </source>
</evidence>
<evidence type="ECO:0000313" key="2">
    <source>
        <dbReference type="EMBL" id="KDN86766.1"/>
    </source>
</evidence>
<gene>
    <name evidence="2" type="ORF">KCH_15000</name>
</gene>
<dbReference type="EMBL" id="JNBY01000054">
    <property type="protein sequence ID" value="KDN86766.1"/>
    <property type="molecule type" value="Genomic_DNA"/>
</dbReference>
<protein>
    <recommendedName>
        <fullName evidence="1">HTH cro/C1-type domain-containing protein</fullName>
    </recommendedName>
</protein>